<dbReference type="KEGG" id="lth:KLTH0F00572g"/>
<feature type="compositionally biased region" description="Basic residues" evidence="1">
    <location>
        <begin position="1"/>
        <end position="16"/>
    </location>
</feature>
<dbReference type="HOGENOM" id="CLU_118179_0_0_1"/>
<evidence type="ECO:0000313" key="2">
    <source>
        <dbReference type="EMBL" id="CAR23796.1"/>
    </source>
</evidence>
<keyword evidence="3" id="KW-1185">Reference proteome</keyword>
<gene>
    <name evidence="2" type="ordered locus">KLTH0F00572g</name>
</gene>
<sequence>MDTHPGKSRPLSKRGSRSCPDKPSTLEGQGKNIESALVSGLETIAGIFDDLQLLRSFGVIGENNVFYQKLNKSGFCSKAWLVSLTLSSRRNASDIINLAISRSRLKREQAEFMRRPVNPVRKVLNAKVTARIQEINQKLILVALELIQNIGYLTLVAADVLAFGLTEKWKRLLERVSSIFAIARLLFSGFSSLTP</sequence>
<dbReference type="InParanoid" id="C5DJZ5"/>
<dbReference type="GeneID" id="8292424"/>
<evidence type="ECO:0000256" key="1">
    <source>
        <dbReference type="SAM" id="MobiDB-lite"/>
    </source>
</evidence>
<proteinExistence type="predicted"/>
<dbReference type="OMA" id="GSKIWFV"/>
<dbReference type="OrthoDB" id="4063222at2759"/>
<dbReference type="eggNOG" id="ENOG502S4ZE">
    <property type="taxonomic scope" value="Eukaryota"/>
</dbReference>
<reference evidence="2 3" key="1">
    <citation type="journal article" date="2009" name="Genome Res.">
        <title>Comparative genomics of protoploid Saccharomycetaceae.</title>
        <authorList>
            <consortium name="The Genolevures Consortium"/>
            <person name="Souciet J.-L."/>
            <person name="Dujon B."/>
            <person name="Gaillardin C."/>
            <person name="Johnston M."/>
            <person name="Baret P.V."/>
            <person name="Cliften P."/>
            <person name="Sherman D.J."/>
            <person name="Weissenbach J."/>
            <person name="Westhof E."/>
            <person name="Wincker P."/>
            <person name="Jubin C."/>
            <person name="Poulain J."/>
            <person name="Barbe V."/>
            <person name="Segurens B."/>
            <person name="Artiguenave F."/>
            <person name="Anthouard V."/>
            <person name="Vacherie B."/>
            <person name="Val M.-E."/>
            <person name="Fulton R.S."/>
            <person name="Minx P."/>
            <person name="Wilson R."/>
            <person name="Durrens P."/>
            <person name="Jean G."/>
            <person name="Marck C."/>
            <person name="Martin T."/>
            <person name="Nikolski M."/>
            <person name="Rolland T."/>
            <person name="Seret M.-L."/>
            <person name="Casaregola S."/>
            <person name="Despons L."/>
            <person name="Fairhead C."/>
            <person name="Fischer G."/>
            <person name="Lafontaine I."/>
            <person name="Leh V."/>
            <person name="Lemaire M."/>
            <person name="de Montigny J."/>
            <person name="Neuveglise C."/>
            <person name="Thierry A."/>
            <person name="Blanc-Lenfle I."/>
            <person name="Bleykasten C."/>
            <person name="Diffels J."/>
            <person name="Fritsch E."/>
            <person name="Frangeul L."/>
            <person name="Goeffon A."/>
            <person name="Jauniaux N."/>
            <person name="Kachouri-Lafond R."/>
            <person name="Payen C."/>
            <person name="Potier S."/>
            <person name="Pribylova L."/>
            <person name="Ozanne C."/>
            <person name="Richard G.-F."/>
            <person name="Sacerdot C."/>
            <person name="Straub M.-L."/>
            <person name="Talla E."/>
        </authorList>
    </citation>
    <scope>NUCLEOTIDE SEQUENCE [LARGE SCALE GENOMIC DNA]</scope>
    <source>
        <strain evidence="3">ATCC 56472 / CBS 6340 / NRRL Y-8284</strain>
    </source>
</reference>
<dbReference type="AlphaFoldDB" id="C5DJZ5"/>
<organism evidence="2 3">
    <name type="scientific">Lachancea thermotolerans (strain ATCC 56472 / CBS 6340 / NRRL Y-8284)</name>
    <name type="common">Yeast</name>
    <name type="synonym">Kluyveromyces thermotolerans</name>
    <dbReference type="NCBI Taxonomy" id="559295"/>
    <lineage>
        <taxon>Eukaryota</taxon>
        <taxon>Fungi</taxon>
        <taxon>Dikarya</taxon>
        <taxon>Ascomycota</taxon>
        <taxon>Saccharomycotina</taxon>
        <taxon>Saccharomycetes</taxon>
        <taxon>Saccharomycetales</taxon>
        <taxon>Saccharomycetaceae</taxon>
        <taxon>Lachancea</taxon>
    </lineage>
</organism>
<feature type="region of interest" description="Disordered" evidence="1">
    <location>
        <begin position="1"/>
        <end position="28"/>
    </location>
</feature>
<protein>
    <submittedName>
        <fullName evidence="2">KLTH0F00572p</fullName>
    </submittedName>
</protein>
<dbReference type="RefSeq" id="XP_002554233.1">
    <property type="nucleotide sequence ID" value="XM_002554187.1"/>
</dbReference>
<name>C5DJZ5_LACTC</name>
<dbReference type="EMBL" id="CU928170">
    <property type="protein sequence ID" value="CAR23796.1"/>
    <property type="molecule type" value="Genomic_DNA"/>
</dbReference>
<evidence type="ECO:0000313" key="3">
    <source>
        <dbReference type="Proteomes" id="UP000002036"/>
    </source>
</evidence>
<accession>C5DJZ5</accession>
<dbReference type="Proteomes" id="UP000002036">
    <property type="component" value="Chromosome F"/>
</dbReference>